<name>A0A7S1NVY3_9EUGL</name>
<keyword evidence="1" id="KW-0862">Zinc</keyword>
<feature type="domain" description="B box-type" evidence="2">
    <location>
        <begin position="117"/>
        <end position="158"/>
    </location>
</feature>
<evidence type="ECO:0000259" key="2">
    <source>
        <dbReference type="PROSITE" id="PS50119"/>
    </source>
</evidence>
<keyword evidence="1" id="KW-0479">Metal-binding</keyword>
<reference evidence="3" key="1">
    <citation type="submission" date="2021-01" db="EMBL/GenBank/DDBJ databases">
        <authorList>
            <person name="Corre E."/>
            <person name="Pelletier E."/>
            <person name="Niang G."/>
            <person name="Scheremetjew M."/>
            <person name="Finn R."/>
            <person name="Kale V."/>
            <person name="Holt S."/>
            <person name="Cochrane G."/>
            <person name="Meng A."/>
            <person name="Brown T."/>
            <person name="Cohen L."/>
        </authorList>
    </citation>
    <scope>NUCLEOTIDE SEQUENCE</scope>
    <source>
        <strain evidence="3">NIES-381</strain>
    </source>
</reference>
<accession>A0A7S1NVY3</accession>
<organism evidence="3">
    <name type="scientific">Eutreptiella gymnastica</name>
    <dbReference type="NCBI Taxonomy" id="73025"/>
    <lineage>
        <taxon>Eukaryota</taxon>
        <taxon>Discoba</taxon>
        <taxon>Euglenozoa</taxon>
        <taxon>Euglenida</taxon>
        <taxon>Spirocuta</taxon>
        <taxon>Euglenophyceae</taxon>
        <taxon>Eutreptiales</taxon>
        <taxon>Eutreptiaceae</taxon>
        <taxon>Eutreptiella</taxon>
    </lineage>
</organism>
<dbReference type="PROSITE" id="PS50119">
    <property type="entry name" value="ZF_BBOX"/>
    <property type="match status" value="1"/>
</dbReference>
<evidence type="ECO:0000256" key="1">
    <source>
        <dbReference type="PROSITE-ProRule" id="PRU00024"/>
    </source>
</evidence>
<sequence length="332" mass="36922">MSDVPQHIRNMSRFTDNSIMLERQGPICDVCGENTANYRCDFPGCDGELMCEWCDGGVHRAAAFLHHERKPLGHCESCLFREAEIICPGCDNKKMCRYCDDAIHKCHKPKGVLGSGCEFCGLRGATIQCLDCPNRLCAPCDELKHRHSRRANHRRHPADFVVEGEELWLRQVPDGPELPPPKKIVLTTLELEQAFQRGDLMRKDTWGKATDQDSYFHYEAPKHRPMIRVPDVQLVGDKESNQQQGVQKDERAPTIISSVAPSPTQSLRRPMAPAVGTLAGSQARLMAPVVGAQTVATQPGYPYMATQPSVWPYTTPATAVYPAPSVQAFITA</sequence>
<dbReference type="GO" id="GO:0008270">
    <property type="term" value="F:zinc ion binding"/>
    <property type="evidence" value="ECO:0007669"/>
    <property type="project" value="UniProtKB-KW"/>
</dbReference>
<gene>
    <name evidence="3" type="ORF">EGYM00392_LOCUS55071</name>
</gene>
<dbReference type="InterPro" id="IPR000315">
    <property type="entry name" value="Znf_B-box"/>
</dbReference>
<dbReference type="AlphaFoldDB" id="A0A7S1NVY3"/>
<proteinExistence type="predicted"/>
<dbReference type="EMBL" id="HBGA01151494">
    <property type="protein sequence ID" value="CAD9043888.1"/>
    <property type="molecule type" value="Transcribed_RNA"/>
</dbReference>
<protein>
    <recommendedName>
        <fullName evidence="2">B box-type domain-containing protein</fullName>
    </recommendedName>
</protein>
<evidence type="ECO:0000313" key="3">
    <source>
        <dbReference type="EMBL" id="CAD9043888.1"/>
    </source>
</evidence>
<keyword evidence="1" id="KW-0863">Zinc-finger</keyword>